<evidence type="ECO:0000256" key="1">
    <source>
        <dbReference type="SAM" id="Coils"/>
    </source>
</evidence>
<proteinExistence type="predicted"/>
<name>A0A4R8DH03_9BACT</name>
<dbReference type="Proteomes" id="UP000294498">
    <property type="component" value="Unassembled WGS sequence"/>
</dbReference>
<accession>A0A4R8DH03</accession>
<dbReference type="EMBL" id="SODV01000002">
    <property type="protein sequence ID" value="TDW96969.1"/>
    <property type="molecule type" value="Genomic_DNA"/>
</dbReference>
<dbReference type="AlphaFoldDB" id="A0A4R8DH03"/>
<gene>
    <name evidence="2" type="ORF">EDB95_4805</name>
</gene>
<keyword evidence="1" id="KW-0175">Coiled coil</keyword>
<protein>
    <submittedName>
        <fullName evidence="2">Uncharacterized protein DUF1269</fullName>
    </submittedName>
</protein>
<reference evidence="2 3" key="1">
    <citation type="submission" date="2019-03" db="EMBL/GenBank/DDBJ databases">
        <title>Genomic Encyclopedia of Type Strains, Phase IV (KMG-IV): sequencing the most valuable type-strain genomes for metagenomic binning, comparative biology and taxonomic classification.</title>
        <authorList>
            <person name="Goeker M."/>
        </authorList>
    </citation>
    <scope>NUCLEOTIDE SEQUENCE [LARGE SCALE GENOMIC DNA]</scope>
    <source>
        <strain evidence="2 3">DSM 100059</strain>
    </source>
</reference>
<comment type="caution">
    <text evidence="2">The sequence shown here is derived from an EMBL/GenBank/DDBJ whole genome shotgun (WGS) entry which is preliminary data.</text>
</comment>
<keyword evidence="3" id="KW-1185">Reference proteome</keyword>
<organism evidence="2 3">
    <name type="scientific">Dinghuibacter silviterrae</name>
    <dbReference type="NCBI Taxonomy" id="1539049"/>
    <lineage>
        <taxon>Bacteria</taxon>
        <taxon>Pseudomonadati</taxon>
        <taxon>Bacteroidota</taxon>
        <taxon>Chitinophagia</taxon>
        <taxon>Chitinophagales</taxon>
        <taxon>Chitinophagaceae</taxon>
        <taxon>Dinghuibacter</taxon>
    </lineage>
</organism>
<dbReference type="RefSeq" id="WP_133998353.1">
    <property type="nucleotide sequence ID" value="NZ_SODV01000002.1"/>
</dbReference>
<dbReference type="OrthoDB" id="659808at2"/>
<evidence type="ECO:0000313" key="3">
    <source>
        <dbReference type="Proteomes" id="UP000294498"/>
    </source>
</evidence>
<evidence type="ECO:0000313" key="2">
    <source>
        <dbReference type="EMBL" id="TDW96969.1"/>
    </source>
</evidence>
<sequence>MENLICTTFQDQASALAGFEKLHELDQIGDIAIYNIALVQKKVDGSLVQLHHEGPEGSDLPAKGAIAGSLIGWLAGPLGAALGLLTGVAAGAAGEDDFDDVAQQFADDAKKQMAPGSFAILLDAEEDSDFMIDSYMAPFHGVILRSAIRDAYAADDRKQWDELNAEIDEEEKELSAAVDKDKAAVKARIDALKEKQARLKEKIVQKVKARKKS</sequence>
<feature type="coiled-coil region" evidence="1">
    <location>
        <begin position="153"/>
        <end position="212"/>
    </location>
</feature>